<accession>U2QA24</accession>
<proteinExistence type="predicted"/>
<evidence type="ECO:0000256" key="1">
    <source>
        <dbReference type="SAM" id="SignalP"/>
    </source>
</evidence>
<feature type="signal peptide" evidence="1">
    <location>
        <begin position="1"/>
        <end position="19"/>
    </location>
</feature>
<feature type="chain" id="PRO_5004634151" evidence="1">
    <location>
        <begin position="20"/>
        <end position="256"/>
    </location>
</feature>
<dbReference type="EMBL" id="AWEY01000044">
    <property type="protein sequence ID" value="ERK38173.1"/>
    <property type="molecule type" value="Genomic_DNA"/>
</dbReference>
<evidence type="ECO:0000313" key="2">
    <source>
        <dbReference type="EMBL" id="ERK38173.1"/>
    </source>
</evidence>
<comment type="caution">
    <text evidence="2">The sequence shown here is derived from an EMBL/GenBank/DDBJ whole genome shotgun (WGS) entry which is preliminary data.</text>
</comment>
<evidence type="ECO:0000313" key="3">
    <source>
        <dbReference type="Proteomes" id="UP000016648"/>
    </source>
</evidence>
<organism evidence="2 3">
    <name type="scientific">Segatella baroniae F0067</name>
    <dbReference type="NCBI Taxonomy" id="1115809"/>
    <lineage>
        <taxon>Bacteria</taxon>
        <taxon>Pseudomonadati</taxon>
        <taxon>Bacteroidota</taxon>
        <taxon>Bacteroidia</taxon>
        <taxon>Bacteroidales</taxon>
        <taxon>Prevotellaceae</taxon>
        <taxon>Segatella</taxon>
    </lineage>
</organism>
<reference evidence="2 3" key="1">
    <citation type="submission" date="2013-08" db="EMBL/GenBank/DDBJ databases">
        <authorList>
            <person name="Durkin A.S."/>
            <person name="Haft D.R."/>
            <person name="McCorrison J."/>
            <person name="Torralba M."/>
            <person name="Gillis M."/>
            <person name="Haft D.H."/>
            <person name="Methe B."/>
            <person name="Sutton G."/>
            <person name="Nelson K.E."/>
        </authorList>
    </citation>
    <scope>NUCLEOTIDE SEQUENCE [LARGE SCALE GENOMIC DNA]</scope>
    <source>
        <strain evidence="2 3">F0067</strain>
    </source>
</reference>
<dbReference type="PATRIC" id="fig|1115809.3.peg.2500"/>
<keyword evidence="1" id="KW-0732">Signal</keyword>
<sequence length="256" mass="28638">MKKQLLLLLLCLQVVTVCGQEFEAIVSPNSTYFTEFRDDDEWTFIGKDGLIVATNVQKLKTNYGSFYQLNVMVKNLSGRNLNFDPSSIRAYLFKKSPVDSIALDIYNHKDFQKKIQGKQSVDMILTSLAGGINAAMAGYQTIHGTVYSGGNFSTFTGTTYNSGAAYAAQMATNNQLMMMGAQMEKDRKVFSQGYLKKNTIHDGEGIIGYMNIKKKKGKVINIIIPINDTNFLFKWGMKTVSAQKNRGDDMYISVEK</sequence>
<name>U2QA24_9BACT</name>
<protein>
    <submittedName>
        <fullName evidence="2">Uncharacterized protein</fullName>
    </submittedName>
</protein>
<keyword evidence="3" id="KW-1185">Reference proteome</keyword>
<dbReference type="RefSeq" id="WP_021590815.1">
    <property type="nucleotide sequence ID" value="NZ_AWEY01000044.1"/>
</dbReference>
<dbReference type="AlphaFoldDB" id="U2QA24"/>
<gene>
    <name evidence="2" type="ORF">HMPREF9135_1018</name>
</gene>
<dbReference type="Proteomes" id="UP000016648">
    <property type="component" value="Unassembled WGS sequence"/>
</dbReference>